<dbReference type="Pfam" id="PF17194">
    <property type="entry name" value="AbiEi_3_N"/>
    <property type="match status" value="1"/>
</dbReference>
<dbReference type="RefSeq" id="WP_074296335.1">
    <property type="nucleotide sequence ID" value="NZ_FSRU01000001.1"/>
</dbReference>
<organism evidence="2 3">
    <name type="scientific">Paraburkholderia phenazinium</name>
    <dbReference type="NCBI Taxonomy" id="60549"/>
    <lineage>
        <taxon>Bacteria</taxon>
        <taxon>Pseudomonadati</taxon>
        <taxon>Pseudomonadota</taxon>
        <taxon>Betaproteobacteria</taxon>
        <taxon>Burkholderiales</taxon>
        <taxon>Burkholderiaceae</taxon>
        <taxon>Paraburkholderia</taxon>
    </lineage>
</organism>
<dbReference type="AlphaFoldDB" id="A0A1N6JBN9"/>
<sequence>MEDITRLVQLLMDFAPRGEPLDLGFLAEYGVTSVEASDLVTGGWLRRLSDDAYLLRGDLPALDGTVAFFARRVPGLHVSGKAALDMRGIRYYLYARPRINLWGAVPFEFPSWAKELLLLTYEHDRLFDDALPTTFAISALPARSARMPVAATERAILEYLAGSVHDERLHEDNVNLVGMLRNIRLDVLQKLVDHCPQRDVVWTLKSIGEDEDFEWAKQLVC</sequence>
<dbReference type="InterPro" id="IPR033455">
    <property type="entry name" value="AbiEi_3_N"/>
</dbReference>
<dbReference type="Proteomes" id="UP000185151">
    <property type="component" value="Unassembled WGS sequence"/>
</dbReference>
<evidence type="ECO:0000313" key="3">
    <source>
        <dbReference type="Proteomes" id="UP000185151"/>
    </source>
</evidence>
<keyword evidence="3" id="KW-1185">Reference proteome</keyword>
<protein>
    <submittedName>
        <fullName evidence="2">Transcriptional regulator, AbiEi antitoxin, Type IV TA system</fullName>
    </submittedName>
</protein>
<dbReference type="EMBL" id="FSRU01000001">
    <property type="protein sequence ID" value="SIO41700.1"/>
    <property type="molecule type" value="Genomic_DNA"/>
</dbReference>
<gene>
    <name evidence="2" type="ORF">SAMN05444165_2991</name>
</gene>
<dbReference type="Pfam" id="PF11459">
    <property type="entry name" value="AbiEi_3"/>
    <property type="match status" value="1"/>
</dbReference>
<reference evidence="2 3" key="1">
    <citation type="submission" date="2016-11" db="EMBL/GenBank/DDBJ databases">
        <authorList>
            <person name="Jaros S."/>
            <person name="Januszkiewicz K."/>
            <person name="Wedrychowicz H."/>
        </authorList>
    </citation>
    <scope>NUCLEOTIDE SEQUENCE [LARGE SCALE GENOMIC DNA]</scope>
    <source>
        <strain evidence="2 3">GAS95</strain>
    </source>
</reference>
<dbReference type="OrthoDB" id="1550938at2"/>
<accession>A0A1N6JBN9</accession>
<proteinExistence type="predicted"/>
<evidence type="ECO:0000313" key="2">
    <source>
        <dbReference type="EMBL" id="SIO41700.1"/>
    </source>
</evidence>
<name>A0A1N6JBN9_9BURK</name>
<dbReference type="InterPro" id="IPR021561">
    <property type="entry name" value="AbiEi_3"/>
</dbReference>
<feature type="domain" description="Transcriptional regulator AbiEi antitoxin N-terminal" evidence="1">
    <location>
        <begin position="8"/>
        <end position="93"/>
    </location>
</feature>
<evidence type="ECO:0000259" key="1">
    <source>
        <dbReference type="Pfam" id="PF17194"/>
    </source>
</evidence>